<comment type="similarity">
    <text evidence="14">In the N-terminal section; belongs to the IspD/TarI cytidylyltransferase family. IspD subfamily.</text>
</comment>
<comment type="similarity">
    <text evidence="6">Belongs to the IspF family.</text>
</comment>
<dbReference type="PANTHER" id="PTHR43181:SF1">
    <property type="entry name" value="2-C-METHYL-D-ERYTHRITOL 2,4-CYCLODIPHOSPHATE SYNTHASE, CHLOROPLASTIC"/>
    <property type="match status" value="1"/>
</dbReference>
<evidence type="ECO:0000256" key="11">
    <source>
        <dbReference type="ARBA" id="ARBA00023229"/>
    </source>
</evidence>
<comment type="caution">
    <text evidence="14">Lacks conserved residue(s) required for the propagation of feature annotation.</text>
</comment>
<evidence type="ECO:0000259" key="15">
    <source>
        <dbReference type="Pfam" id="PF02542"/>
    </source>
</evidence>
<feature type="region of interest" description="2-C-methyl-D-erythritol 4-phosphate cytidylyltransferase" evidence="14">
    <location>
        <begin position="1"/>
        <end position="229"/>
    </location>
</feature>
<evidence type="ECO:0000256" key="4">
    <source>
        <dbReference type="ARBA" id="ARBA00004709"/>
    </source>
</evidence>
<feature type="region of interest" description="2-C-methyl-D-erythritol 2,4-cyclodiphosphate synthase" evidence="14">
    <location>
        <begin position="230"/>
        <end position="385"/>
    </location>
</feature>
<evidence type="ECO:0000256" key="2">
    <source>
        <dbReference type="ARBA" id="ARBA00001282"/>
    </source>
</evidence>
<comment type="caution">
    <text evidence="16">The sequence shown here is derived from an EMBL/GenBank/DDBJ whole genome shotgun (WGS) entry which is preliminary data.</text>
</comment>
<comment type="cofactor">
    <cofactor evidence="3 14">
        <name>a divalent metal cation</name>
        <dbReference type="ChEBI" id="CHEBI:60240"/>
    </cofactor>
</comment>
<dbReference type="InterPro" id="IPR003526">
    <property type="entry name" value="MECDP_synthase"/>
</dbReference>
<dbReference type="AlphaFoldDB" id="A0A840SU38"/>
<evidence type="ECO:0000256" key="14">
    <source>
        <dbReference type="HAMAP-Rule" id="MF_01520"/>
    </source>
</evidence>
<dbReference type="EC" id="2.7.7.60" evidence="14"/>
<name>A0A840SU38_9RHOB</name>
<feature type="site" description="Transition state stabilizer" evidence="14">
    <location>
        <position position="17"/>
    </location>
</feature>
<comment type="catalytic activity">
    <reaction evidence="1 14">
        <text>4-CDP-2-C-methyl-D-erythritol 2-phosphate = 2-C-methyl-D-erythritol 2,4-cyclic diphosphate + CMP</text>
        <dbReference type="Rhea" id="RHEA:23864"/>
        <dbReference type="ChEBI" id="CHEBI:57919"/>
        <dbReference type="ChEBI" id="CHEBI:58483"/>
        <dbReference type="ChEBI" id="CHEBI:60377"/>
        <dbReference type="EC" id="4.6.1.12"/>
    </reaction>
</comment>
<keyword evidence="17" id="KW-1185">Reference proteome</keyword>
<keyword evidence="12 14" id="KW-0456">Lyase</keyword>
<feature type="site" description="Transition state stabilizer" evidence="14">
    <location>
        <position position="262"/>
    </location>
</feature>
<evidence type="ECO:0000313" key="17">
    <source>
        <dbReference type="Proteomes" id="UP000549457"/>
    </source>
</evidence>
<protein>
    <recommendedName>
        <fullName evidence="14">Bifunctional enzyme IspD/IspF</fullName>
    </recommendedName>
    <domain>
        <recommendedName>
            <fullName evidence="14">2-C-methyl-D-erythritol 4-phosphate cytidylyltransferase</fullName>
            <ecNumber evidence="14">2.7.7.60</ecNumber>
        </recommendedName>
        <alternativeName>
            <fullName evidence="14">4-diphosphocytidyl-2C-methyl-D-erythritol synthase</fullName>
        </alternativeName>
        <alternativeName>
            <fullName evidence="14">MEP cytidylyltransferase</fullName>
            <shortName evidence="14">MCT</shortName>
        </alternativeName>
    </domain>
    <domain>
        <recommendedName>
            <fullName evidence="14">2-C-methyl-D-erythritol 2,4-cyclodiphosphate synthase</fullName>
            <shortName evidence="14">MECDP-synthase</shortName>
            <shortName evidence="14">MECPP-synthase</shortName>
            <shortName evidence="14">MECPS</shortName>
            <ecNumber evidence="14">4.6.1.12</ecNumber>
        </recommendedName>
    </domain>
</protein>
<dbReference type="SUPFAM" id="SSF69765">
    <property type="entry name" value="IpsF-like"/>
    <property type="match status" value="1"/>
</dbReference>
<evidence type="ECO:0000313" key="16">
    <source>
        <dbReference type="EMBL" id="MBB5223346.1"/>
    </source>
</evidence>
<sequence length="385" mass="40288">MSRRTAGLIVAAGRGERLGGAIPKQYLPVAGRAMLRRSIEALLAIGELDCVIVVIHPDDAPRYADAVEGLSDPRLLPPVTGGAERAASVRAGLEALEPQAPERVLIHDAARPFLPASVALSVLAALDEAPAAFPALPVVDALWRADANHAEVAVPRDALWRAQTPQGFRFDAILAAHRAHTGAALDDVAVAHAAGLATRLVPGDETNFKITTPGDLARADRLARAAMDIRTGNGFDVHAFGPGDGVMLCGVRIAFDHGLVGHSDADVGMHALTDALLGALAEGDIGRWFPPSDPQWKGAASEIFLDAVIARVAERGFILTHCDVTLICEAPKIGPHAAAMRTELARICRIDADRVSVKATTSERLGFTGRGEGIAAIATATLVQA</sequence>
<dbReference type="InterPro" id="IPR026596">
    <property type="entry name" value="IspD/F"/>
</dbReference>
<dbReference type="HAMAP" id="MF_01520">
    <property type="entry name" value="IspDF"/>
    <property type="match status" value="1"/>
</dbReference>
<evidence type="ECO:0000256" key="12">
    <source>
        <dbReference type="ARBA" id="ARBA00023239"/>
    </source>
</evidence>
<proteinExistence type="inferred from homology"/>
<evidence type="ECO:0000256" key="1">
    <source>
        <dbReference type="ARBA" id="ARBA00000200"/>
    </source>
</evidence>
<dbReference type="PROSITE" id="PS01295">
    <property type="entry name" value="ISPD"/>
    <property type="match status" value="1"/>
</dbReference>
<keyword evidence="10 14" id="KW-0479">Metal-binding</keyword>
<evidence type="ECO:0000256" key="7">
    <source>
        <dbReference type="ARBA" id="ARBA00009789"/>
    </source>
</evidence>
<dbReference type="RefSeq" id="WP_246399863.1">
    <property type="nucleotide sequence ID" value="NZ_JACHFM010000003.1"/>
</dbReference>
<feature type="site" description="Positions MEP for the nucleophilic attack" evidence="14">
    <location>
        <position position="209"/>
    </location>
</feature>
<feature type="binding site" evidence="14">
    <location>
        <position position="370"/>
    </location>
    <ligand>
        <name>4-CDP-2-C-methyl-D-erythritol 2-phosphate</name>
        <dbReference type="ChEBI" id="CHEBI:57919"/>
    </ligand>
</feature>
<dbReference type="InterPro" id="IPR020555">
    <property type="entry name" value="MECDP_synthase_CS"/>
</dbReference>
<dbReference type="GO" id="GO:0046872">
    <property type="term" value="F:metal ion binding"/>
    <property type="evidence" value="ECO:0007669"/>
    <property type="project" value="UniProtKB-KW"/>
</dbReference>
<dbReference type="GO" id="GO:0019288">
    <property type="term" value="P:isopentenyl diphosphate biosynthetic process, methylerythritol 4-phosphate pathway"/>
    <property type="evidence" value="ECO:0007669"/>
    <property type="project" value="UniProtKB-UniRule"/>
</dbReference>
<comment type="similarity">
    <text evidence="7">Belongs to the IspD/TarI cytidylyltransferase family. IspD subfamily.</text>
</comment>
<comment type="pathway">
    <text evidence="5 14">Isoprenoid biosynthesis; isopentenyl diphosphate biosynthesis via DXP pathway; isopentenyl diphosphate from 1-deoxy-D-xylulose 5-phosphate: step 2/6.</text>
</comment>
<feature type="binding site" evidence="14">
    <location>
        <begin position="284"/>
        <end position="286"/>
    </location>
    <ligand>
        <name>4-CDP-2-C-methyl-D-erythritol 2-phosphate</name>
        <dbReference type="ChEBI" id="CHEBI:57919"/>
    </ligand>
</feature>
<evidence type="ECO:0000256" key="9">
    <source>
        <dbReference type="ARBA" id="ARBA00022695"/>
    </source>
</evidence>
<dbReference type="GO" id="GO:0008685">
    <property type="term" value="F:2-C-methyl-D-erythritol 2,4-cyclodiphosphate synthase activity"/>
    <property type="evidence" value="ECO:0007669"/>
    <property type="project" value="UniProtKB-UniRule"/>
</dbReference>
<dbReference type="InterPro" id="IPR029044">
    <property type="entry name" value="Nucleotide-diphossugar_trans"/>
</dbReference>
<keyword evidence="11 14" id="KW-0414">Isoprene biosynthesis</keyword>
<dbReference type="InterPro" id="IPR034683">
    <property type="entry name" value="IspD/TarI"/>
</dbReference>
<dbReference type="HAMAP" id="MF_00108">
    <property type="entry name" value="IspD"/>
    <property type="match status" value="1"/>
</dbReference>
<keyword evidence="8 14" id="KW-0808">Transferase</keyword>
<evidence type="ECO:0000256" key="6">
    <source>
        <dbReference type="ARBA" id="ARBA00008480"/>
    </source>
</evidence>
<feature type="site" description="Transition state stabilizer" evidence="14">
    <location>
        <position position="24"/>
    </location>
</feature>
<feature type="binding site" evidence="14">
    <location>
        <position position="236"/>
    </location>
    <ligand>
        <name>a divalent metal cation</name>
        <dbReference type="ChEBI" id="CHEBI:60240"/>
    </ligand>
</feature>
<dbReference type="UniPathway" id="UPA00056">
    <property type="reaction ID" value="UER00093"/>
</dbReference>
<dbReference type="Pfam" id="PF02542">
    <property type="entry name" value="YgbB"/>
    <property type="match status" value="1"/>
</dbReference>
<reference evidence="16 17" key="1">
    <citation type="submission" date="2020-08" db="EMBL/GenBank/DDBJ databases">
        <title>Genomic Encyclopedia of Type Strains, Phase IV (KMG-IV): sequencing the most valuable type-strain genomes for metagenomic binning, comparative biology and taxonomic classification.</title>
        <authorList>
            <person name="Goeker M."/>
        </authorList>
    </citation>
    <scope>NUCLEOTIDE SEQUENCE [LARGE SCALE GENOMIC DNA]</scope>
    <source>
        <strain evidence="16 17">DSM 101730</strain>
    </source>
</reference>
<dbReference type="Pfam" id="PF01128">
    <property type="entry name" value="IspD"/>
    <property type="match status" value="1"/>
</dbReference>
<dbReference type="CDD" id="cd00554">
    <property type="entry name" value="MECDP_synthase"/>
    <property type="match status" value="1"/>
</dbReference>
<dbReference type="InterPro" id="IPR036571">
    <property type="entry name" value="MECDP_synthase_sf"/>
</dbReference>
<dbReference type="EMBL" id="JACHFM010000003">
    <property type="protein sequence ID" value="MBB5223346.1"/>
    <property type="molecule type" value="Genomic_DNA"/>
</dbReference>
<comment type="function">
    <text evidence="14">Bifunctional enzyme that catalyzes the formation of 4-diphosphocytidyl-2-C-methyl-D-erythritol from CTP and 2-C-methyl-D-erythritol 4-phosphate (MEP) (IspD), and catalyzes the conversion of 4-diphosphocytidyl-2-C-methyl-D-erythritol 2-phosphate (CDP-ME2P) to 2-C-methyl-D-erythritol 2,4-cyclodiphosphate (ME-CPP) with a corresponding release of cytidine 5-monophosphate (CMP) (IspF).</text>
</comment>
<evidence type="ECO:0000256" key="8">
    <source>
        <dbReference type="ARBA" id="ARBA00022679"/>
    </source>
</evidence>
<evidence type="ECO:0000256" key="13">
    <source>
        <dbReference type="ARBA" id="ARBA00023268"/>
    </source>
</evidence>
<dbReference type="Gene3D" id="3.30.1330.50">
    <property type="entry name" value="2-C-methyl-D-erythritol 2,4-cyclodiphosphate synthase"/>
    <property type="match status" value="1"/>
</dbReference>
<evidence type="ECO:0000256" key="3">
    <source>
        <dbReference type="ARBA" id="ARBA00001968"/>
    </source>
</evidence>
<dbReference type="Gene3D" id="3.90.550.10">
    <property type="entry name" value="Spore Coat Polysaccharide Biosynthesis Protein SpsA, Chain A"/>
    <property type="match status" value="1"/>
</dbReference>
<feature type="binding site" evidence="14">
    <location>
        <begin position="360"/>
        <end position="363"/>
    </location>
    <ligand>
        <name>4-CDP-2-C-methyl-D-erythritol 2-phosphate</name>
        <dbReference type="ChEBI" id="CHEBI:57919"/>
    </ligand>
</feature>
<feature type="site" description="Positions MEP for the nucleophilic attack" evidence="14">
    <location>
        <position position="156"/>
    </location>
</feature>
<dbReference type="EC" id="4.6.1.12" evidence="14"/>
<comment type="catalytic activity">
    <reaction evidence="2 14">
        <text>2-C-methyl-D-erythritol 4-phosphate + CTP + H(+) = 4-CDP-2-C-methyl-D-erythritol + diphosphate</text>
        <dbReference type="Rhea" id="RHEA:13429"/>
        <dbReference type="ChEBI" id="CHEBI:15378"/>
        <dbReference type="ChEBI" id="CHEBI:33019"/>
        <dbReference type="ChEBI" id="CHEBI:37563"/>
        <dbReference type="ChEBI" id="CHEBI:57823"/>
        <dbReference type="ChEBI" id="CHEBI:58262"/>
        <dbReference type="EC" id="2.7.7.60"/>
    </reaction>
</comment>
<dbReference type="InterPro" id="IPR018294">
    <property type="entry name" value="ISPD_synthase_CS"/>
</dbReference>
<dbReference type="SUPFAM" id="SSF53448">
    <property type="entry name" value="Nucleotide-diphospho-sugar transferases"/>
    <property type="match status" value="1"/>
</dbReference>
<feature type="binding site" evidence="14">
    <location>
        <begin position="262"/>
        <end position="263"/>
    </location>
    <ligand>
        <name>4-CDP-2-C-methyl-D-erythritol 2-phosphate</name>
        <dbReference type="ChEBI" id="CHEBI:57919"/>
    </ligand>
</feature>
<dbReference type="Proteomes" id="UP000549457">
    <property type="component" value="Unassembled WGS sequence"/>
</dbReference>
<keyword evidence="13 14" id="KW-0511">Multifunctional enzyme</keyword>
<dbReference type="NCBIfam" id="TIGR00453">
    <property type="entry name" value="ispD"/>
    <property type="match status" value="1"/>
</dbReference>
<feature type="binding site" evidence="14">
    <location>
        <position position="238"/>
    </location>
    <ligand>
        <name>a divalent metal cation</name>
        <dbReference type="ChEBI" id="CHEBI:60240"/>
    </ligand>
</feature>
<feature type="binding site" evidence="14">
    <location>
        <position position="270"/>
    </location>
    <ligand>
        <name>a divalent metal cation</name>
        <dbReference type="ChEBI" id="CHEBI:60240"/>
    </ligand>
</feature>
<dbReference type="NCBIfam" id="NF006899">
    <property type="entry name" value="PRK09382.1"/>
    <property type="match status" value="1"/>
</dbReference>
<dbReference type="InterPro" id="IPR001228">
    <property type="entry name" value="IspD"/>
</dbReference>
<feature type="binding site" evidence="14">
    <location>
        <begin position="236"/>
        <end position="238"/>
    </location>
    <ligand>
        <name>4-CDP-2-C-methyl-D-erythritol 2-phosphate</name>
        <dbReference type="ChEBI" id="CHEBI:57919"/>
    </ligand>
</feature>
<evidence type="ECO:0000256" key="10">
    <source>
        <dbReference type="ARBA" id="ARBA00022723"/>
    </source>
</evidence>
<feature type="site" description="Transition state stabilizer" evidence="14">
    <location>
        <position position="361"/>
    </location>
</feature>
<dbReference type="GO" id="GO:0016114">
    <property type="term" value="P:terpenoid biosynthetic process"/>
    <property type="evidence" value="ECO:0007669"/>
    <property type="project" value="InterPro"/>
</dbReference>
<feature type="domain" description="2-C-methyl-D-erythritol 2,4-cyclodiphosphate synthase" evidence="15">
    <location>
        <begin position="229"/>
        <end position="382"/>
    </location>
</feature>
<dbReference type="GO" id="GO:0050518">
    <property type="term" value="F:2-C-methyl-D-erythritol 4-phosphate cytidylyltransferase activity"/>
    <property type="evidence" value="ECO:0007669"/>
    <property type="project" value="UniProtKB-UniRule"/>
</dbReference>
<comment type="pathway">
    <text evidence="4 14">Isoprenoid biosynthesis; isopentenyl diphosphate biosynthesis via DXP pathway; isopentenyl diphosphate from 1-deoxy-D-xylulose 5-phosphate: step 4/6.</text>
</comment>
<dbReference type="CDD" id="cd02516">
    <property type="entry name" value="CDP-ME_synthetase"/>
    <property type="match status" value="1"/>
</dbReference>
<evidence type="ECO:0000256" key="5">
    <source>
        <dbReference type="ARBA" id="ARBA00004787"/>
    </source>
</evidence>
<dbReference type="NCBIfam" id="TIGR00151">
    <property type="entry name" value="ispF"/>
    <property type="match status" value="1"/>
</dbReference>
<organism evidence="16 17">
    <name type="scientific">Amaricoccus macauensis</name>
    <dbReference type="NCBI Taxonomy" id="57001"/>
    <lineage>
        <taxon>Bacteria</taxon>
        <taxon>Pseudomonadati</taxon>
        <taxon>Pseudomonadota</taxon>
        <taxon>Alphaproteobacteria</taxon>
        <taxon>Rhodobacterales</taxon>
        <taxon>Paracoccaceae</taxon>
        <taxon>Amaricoccus</taxon>
    </lineage>
</organism>
<dbReference type="PROSITE" id="PS01350">
    <property type="entry name" value="ISPF"/>
    <property type="match status" value="1"/>
</dbReference>
<feature type="binding site" evidence="14">
    <location>
        <position position="367"/>
    </location>
    <ligand>
        <name>4-CDP-2-C-methyl-D-erythritol 2-phosphate</name>
        <dbReference type="ChEBI" id="CHEBI:57919"/>
    </ligand>
</feature>
<keyword evidence="9 14" id="KW-0548">Nucleotidyltransferase</keyword>
<accession>A0A840SU38</accession>
<comment type="similarity">
    <text evidence="14">In the C-terminal section; belongs to the IspF family.</text>
</comment>
<gene>
    <name evidence="14" type="primary">ispDF</name>
    <name evidence="16" type="ORF">HNP73_003293</name>
</gene>
<dbReference type="PANTHER" id="PTHR43181">
    <property type="entry name" value="2-C-METHYL-D-ERYTHRITOL 2,4-CYCLODIPHOSPHATE SYNTHASE, CHLOROPLASTIC"/>
    <property type="match status" value="1"/>
</dbReference>
<dbReference type="HAMAP" id="MF_00107">
    <property type="entry name" value="IspF"/>
    <property type="match status" value="1"/>
</dbReference>